<sequence>MKSSVQPCGSACDKFDIVTDVKQGYFLVTILFSLYLTAIPTVALQDSGEDRAEFEDRPNLAKSFNDMRAFFTDDSAMFTHIANGLQQLATTFASTASKFRLDANTGHPVPLFTVGERVALAAAIPLFLLFCLVLCYLTRQRRRAKRKANMAPGQCQEIELML</sequence>
<evidence type="ECO:0000313" key="2">
    <source>
        <dbReference type="EMBL" id="KAA3673264.1"/>
    </source>
</evidence>
<keyword evidence="1" id="KW-0472">Membrane</keyword>
<reference evidence="2 3" key="1">
    <citation type="journal article" date="2019" name="Gigascience">
        <title>Whole-genome sequence of the oriental lung fluke Paragonimus westermani.</title>
        <authorList>
            <person name="Oey H."/>
            <person name="Zakrzewski M."/>
            <person name="Narain K."/>
            <person name="Devi K.R."/>
            <person name="Agatsuma T."/>
            <person name="Nawaratna S."/>
            <person name="Gobert G.N."/>
            <person name="Jones M.K."/>
            <person name="Ragan M.A."/>
            <person name="McManus D.P."/>
            <person name="Krause L."/>
        </authorList>
    </citation>
    <scope>NUCLEOTIDE SEQUENCE [LARGE SCALE GENOMIC DNA]</scope>
    <source>
        <strain evidence="2 3">IND2009</strain>
    </source>
</reference>
<evidence type="ECO:0000256" key="1">
    <source>
        <dbReference type="SAM" id="Phobius"/>
    </source>
</evidence>
<protein>
    <submittedName>
        <fullName evidence="2">Uncharacterized protein</fullName>
    </submittedName>
</protein>
<dbReference type="AlphaFoldDB" id="A0A5J4NCE2"/>
<dbReference type="Proteomes" id="UP000324629">
    <property type="component" value="Unassembled WGS sequence"/>
</dbReference>
<keyword evidence="3" id="KW-1185">Reference proteome</keyword>
<feature type="transmembrane region" description="Helical" evidence="1">
    <location>
        <begin position="24"/>
        <end position="44"/>
    </location>
</feature>
<name>A0A5J4NCE2_9TREM</name>
<comment type="caution">
    <text evidence="2">The sequence shown here is derived from an EMBL/GenBank/DDBJ whole genome shotgun (WGS) entry which is preliminary data.</text>
</comment>
<evidence type="ECO:0000313" key="3">
    <source>
        <dbReference type="Proteomes" id="UP000324629"/>
    </source>
</evidence>
<keyword evidence="1" id="KW-1133">Transmembrane helix</keyword>
<dbReference type="EMBL" id="QNGE01004066">
    <property type="protein sequence ID" value="KAA3673264.1"/>
    <property type="molecule type" value="Genomic_DNA"/>
</dbReference>
<organism evidence="2 3">
    <name type="scientific">Paragonimus westermani</name>
    <dbReference type="NCBI Taxonomy" id="34504"/>
    <lineage>
        <taxon>Eukaryota</taxon>
        <taxon>Metazoa</taxon>
        <taxon>Spiralia</taxon>
        <taxon>Lophotrochozoa</taxon>
        <taxon>Platyhelminthes</taxon>
        <taxon>Trematoda</taxon>
        <taxon>Digenea</taxon>
        <taxon>Plagiorchiida</taxon>
        <taxon>Troglotremata</taxon>
        <taxon>Troglotrematidae</taxon>
        <taxon>Paragonimus</taxon>
    </lineage>
</organism>
<gene>
    <name evidence="2" type="ORF">DEA37_0004377</name>
</gene>
<keyword evidence="1" id="KW-0812">Transmembrane</keyword>
<proteinExistence type="predicted"/>
<accession>A0A5J4NCE2</accession>
<feature type="transmembrane region" description="Helical" evidence="1">
    <location>
        <begin position="118"/>
        <end position="137"/>
    </location>
</feature>